<gene>
    <name evidence="1" type="ORF">QAD02_004114</name>
</gene>
<reference evidence="1" key="1">
    <citation type="submission" date="2023-04" db="EMBL/GenBank/DDBJ databases">
        <title>A chromosome-level genome assembly of the parasitoid wasp Eretmocerus hayati.</title>
        <authorList>
            <person name="Zhong Y."/>
            <person name="Liu S."/>
            <person name="Liu Y."/>
        </authorList>
    </citation>
    <scope>NUCLEOTIDE SEQUENCE</scope>
    <source>
        <strain evidence="1">ZJU_SS_LIU_2023</strain>
    </source>
</reference>
<protein>
    <submittedName>
        <fullName evidence="1">Uncharacterized protein</fullName>
    </submittedName>
</protein>
<dbReference type="EMBL" id="CM056743">
    <property type="protein sequence ID" value="KAJ8672854.1"/>
    <property type="molecule type" value="Genomic_DNA"/>
</dbReference>
<evidence type="ECO:0000313" key="2">
    <source>
        <dbReference type="Proteomes" id="UP001239111"/>
    </source>
</evidence>
<accession>A0ACC2NP47</accession>
<organism evidence="1 2">
    <name type="scientific">Eretmocerus hayati</name>
    <dbReference type="NCBI Taxonomy" id="131215"/>
    <lineage>
        <taxon>Eukaryota</taxon>
        <taxon>Metazoa</taxon>
        <taxon>Ecdysozoa</taxon>
        <taxon>Arthropoda</taxon>
        <taxon>Hexapoda</taxon>
        <taxon>Insecta</taxon>
        <taxon>Pterygota</taxon>
        <taxon>Neoptera</taxon>
        <taxon>Endopterygota</taxon>
        <taxon>Hymenoptera</taxon>
        <taxon>Apocrita</taxon>
        <taxon>Proctotrupomorpha</taxon>
        <taxon>Chalcidoidea</taxon>
        <taxon>Aphelinidae</taxon>
        <taxon>Aphelininae</taxon>
        <taxon>Eretmocerus</taxon>
    </lineage>
</organism>
<keyword evidence="2" id="KW-1185">Reference proteome</keyword>
<proteinExistence type="predicted"/>
<sequence length="656" mass="75843">MMIGTIGSIDMKMNEDANLDILFNYVKCVLSPQKVNVVVKTFNDLSPLSIKIAQKVNQDFVSATIDSESIAQIDKENPTDDQRLSYGKRHISERNSLFLAVTEFMHGSNVTSELIKILENFNILNVLSRGKYLLNIITEKDSNLEHFLRYAWSWKFIDLTVIQWIREPQLEGTAINSRQNSTNYQVFVHSYNLFTGRFKRELLTTSTELFPKKLKNLHGFPLTVMISNSNPRLVRMNPRGPSYHGPENFLVDMVMDALNSSLIVRTKKTAVTLKPDHNFLHGFQDFILPISNQPIVLPSNIEGWELRLIHHLAGIRIPIPGAYHFYLMRQKTYGIEISYAAILTFGGLIFTAFIFAMWARLLGLRDPNWSFLNILTAQMGGSTGNRSRMKLSEMIFQMSIYIATFIIVTLGADYMYTIFISYPELSNIKTMADLAKADVSLFMDETHYNRLKKFGRDVVLEKIFVRIRVRNISEGSHLFCDLPTSGAHTFDRSINLCLLFSRDIHHILESNYEWQVDKIEDPVLVIMPTMMLGTMPAIFKYRFEELISRFLEVGLLDLWTEVMKRNQLARLEYKKDTSEDEKKEDEGVPLHDQLWPVFVVGYPIAVIALIGELIWKRFVEKTRFGRLMMSFNNQTQSRPAHRRFNTNRRVRRVVSA</sequence>
<evidence type="ECO:0000313" key="1">
    <source>
        <dbReference type="EMBL" id="KAJ8672854.1"/>
    </source>
</evidence>
<dbReference type="Proteomes" id="UP001239111">
    <property type="component" value="Chromosome 3"/>
</dbReference>
<name>A0ACC2NP47_9HYME</name>
<comment type="caution">
    <text evidence="1">The sequence shown here is derived from an EMBL/GenBank/DDBJ whole genome shotgun (WGS) entry which is preliminary data.</text>
</comment>